<keyword evidence="9" id="KW-1185">Reference proteome</keyword>
<keyword evidence="2 7" id="KW-0929">Antimicrobial</keyword>
<evidence type="ECO:0000256" key="1">
    <source>
        <dbReference type="ARBA" id="ARBA00000632"/>
    </source>
</evidence>
<accession>A0ABS9KDD6</accession>
<dbReference type="HAMAP" id="MF_04110">
    <property type="entry name" value="ENDOLYSIN_T4"/>
    <property type="match status" value="1"/>
</dbReference>
<evidence type="ECO:0000256" key="5">
    <source>
        <dbReference type="ARBA" id="ARBA00023200"/>
    </source>
</evidence>
<dbReference type="Proteomes" id="UP001165366">
    <property type="component" value="Unassembled WGS sequence"/>
</dbReference>
<evidence type="ECO:0000313" key="8">
    <source>
        <dbReference type="EMBL" id="MCG2588833.1"/>
    </source>
</evidence>
<dbReference type="EC" id="3.2.1.17" evidence="7"/>
<dbReference type="InterPro" id="IPR033907">
    <property type="entry name" value="Endolysin_autolysin"/>
</dbReference>
<comment type="catalytic activity">
    <reaction evidence="1 7">
        <text>Hydrolysis of (1-&gt;4)-beta-linkages between N-acetylmuramic acid and N-acetyl-D-glucosamine residues in a peptidoglycan and between N-acetyl-D-glucosamine residues in chitodextrins.</text>
        <dbReference type="EC" id="3.2.1.17"/>
    </reaction>
</comment>
<dbReference type="Gene3D" id="1.10.530.40">
    <property type="match status" value="1"/>
</dbReference>
<keyword evidence="4 7" id="KW-0378">Hydrolase</keyword>
<keyword evidence="6 7" id="KW-0326">Glycosidase</keyword>
<name>A0ABS9KDD6_9BACT</name>
<dbReference type="InterPro" id="IPR034690">
    <property type="entry name" value="Endolysin_T4_type"/>
</dbReference>
<keyword evidence="5" id="KW-1035">Host cytoplasm</keyword>
<organism evidence="8 9">
    <name type="scientific">Rhodohalobacter sulfatireducens</name>
    <dbReference type="NCBI Taxonomy" id="2911366"/>
    <lineage>
        <taxon>Bacteria</taxon>
        <taxon>Pseudomonadati</taxon>
        <taxon>Balneolota</taxon>
        <taxon>Balneolia</taxon>
        <taxon>Balneolales</taxon>
        <taxon>Balneolaceae</taxon>
        <taxon>Rhodohalobacter</taxon>
    </lineage>
</organism>
<reference evidence="8" key="1">
    <citation type="submission" date="2022-01" db="EMBL/GenBank/DDBJ databases">
        <authorList>
            <person name="Wang Y."/>
        </authorList>
    </citation>
    <scope>NUCLEOTIDE SEQUENCE</scope>
    <source>
        <strain evidence="8">WB101</strain>
    </source>
</reference>
<comment type="caution">
    <text evidence="8">The sequence shown here is derived from an EMBL/GenBank/DDBJ whole genome shotgun (WGS) entry which is preliminary data.</text>
</comment>
<dbReference type="SUPFAM" id="SSF53955">
    <property type="entry name" value="Lysozyme-like"/>
    <property type="match status" value="1"/>
</dbReference>
<dbReference type="EMBL" id="JAKLWS010000010">
    <property type="protein sequence ID" value="MCG2588833.1"/>
    <property type="molecule type" value="Genomic_DNA"/>
</dbReference>
<gene>
    <name evidence="8" type="ORF">L6773_09665</name>
</gene>
<evidence type="ECO:0000313" key="9">
    <source>
        <dbReference type="Proteomes" id="UP001165366"/>
    </source>
</evidence>
<evidence type="ECO:0000256" key="7">
    <source>
        <dbReference type="RuleBase" id="RU003788"/>
    </source>
</evidence>
<dbReference type="PROSITE" id="PS51257">
    <property type="entry name" value="PROKAR_LIPOPROTEIN"/>
    <property type="match status" value="1"/>
</dbReference>
<dbReference type="InterPro" id="IPR023346">
    <property type="entry name" value="Lysozyme-like_dom_sf"/>
</dbReference>
<sequence length="202" mass="23183">MKKIGSLIIVICLWITGCSSSEKTAQSETSEPVRIETYRPVERNIPKATEQPTRESAEEFRTNDACIDIIKEFTGLRLEAYSDQRGNWYIGYGRSQEVTEGMKITEAEAEQYLREDLRIFEESVSRMVEVEISENEFSAMVCLTYNIGPGGFAESTVLRKVNEQAWEEAAEAILLWNKVNGQVNEALVNRREKERDLFLRLQ</sequence>
<comment type="similarity">
    <text evidence="7">Belongs to the glycosyl hydrolase 24 family.</text>
</comment>
<reference evidence="8" key="2">
    <citation type="submission" date="2024-05" db="EMBL/GenBank/DDBJ databases">
        <title>Rhodohalobacter halophilus gen. nov., sp. nov., a moderately halophilic member of the family Balneolaceae.</title>
        <authorList>
            <person name="Xia J."/>
        </authorList>
    </citation>
    <scope>NUCLEOTIDE SEQUENCE</scope>
    <source>
        <strain evidence="8">WB101</strain>
    </source>
</reference>
<evidence type="ECO:0000256" key="4">
    <source>
        <dbReference type="ARBA" id="ARBA00022801"/>
    </source>
</evidence>
<dbReference type="InterPro" id="IPR023347">
    <property type="entry name" value="Lysozyme_dom_sf"/>
</dbReference>
<dbReference type="Pfam" id="PF00959">
    <property type="entry name" value="Phage_lysozyme"/>
    <property type="match status" value="1"/>
</dbReference>
<dbReference type="PANTHER" id="PTHR38107:SF3">
    <property type="entry name" value="LYSOZYME RRRD-RELATED"/>
    <property type="match status" value="1"/>
</dbReference>
<dbReference type="CDD" id="cd00737">
    <property type="entry name" value="lyz_endolysin_autolysin"/>
    <property type="match status" value="1"/>
</dbReference>
<dbReference type="RefSeq" id="WP_237853807.1">
    <property type="nucleotide sequence ID" value="NZ_JAKLWS010000010.1"/>
</dbReference>
<evidence type="ECO:0000256" key="6">
    <source>
        <dbReference type="ARBA" id="ARBA00023295"/>
    </source>
</evidence>
<dbReference type="InterPro" id="IPR051018">
    <property type="entry name" value="Bacteriophage_GH24"/>
</dbReference>
<proteinExistence type="inferred from homology"/>
<evidence type="ECO:0000256" key="2">
    <source>
        <dbReference type="ARBA" id="ARBA00022529"/>
    </source>
</evidence>
<protein>
    <recommendedName>
        <fullName evidence="7">Lysozyme</fullName>
        <ecNumber evidence="7">3.2.1.17</ecNumber>
    </recommendedName>
</protein>
<dbReference type="InterPro" id="IPR002196">
    <property type="entry name" value="Glyco_hydro_24"/>
</dbReference>
<dbReference type="PANTHER" id="PTHR38107">
    <property type="match status" value="1"/>
</dbReference>
<evidence type="ECO:0000256" key="3">
    <source>
        <dbReference type="ARBA" id="ARBA00022638"/>
    </source>
</evidence>
<keyword evidence="3 7" id="KW-0081">Bacteriolytic enzyme</keyword>